<evidence type="ECO:0000313" key="3">
    <source>
        <dbReference type="EMBL" id="ORX04110.1"/>
    </source>
</evidence>
<keyword evidence="4" id="KW-1185">Reference proteome</keyword>
<name>A0A1X2EJI8_9MYCO</name>
<dbReference type="Proteomes" id="UP000193090">
    <property type="component" value="Unassembled WGS sequence"/>
</dbReference>
<dbReference type="Pfam" id="PF10756">
    <property type="entry name" value="bPH_6"/>
    <property type="match status" value="1"/>
</dbReference>
<organism evidence="3 4">
    <name type="scientific">Mycolicibacillus trivialis</name>
    <dbReference type="NCBI Taxonomy" id="1798"/>
    <lineage>
        <taxon>Bacteria</taxon>
        <taxon>Bacillati</taxon>
        <taxon>Actinomycetota</taxon>
        <taxon>Actinomycetes</taxon>
        <taxon>Mycobacteriales</taxon>
        <taxon>Mycobacteriaceae</taxon>
        <taxon>Mycolicibacillus</taxon>
    </lineage>
</organism>
<keyword evidence="1" id="KW-0472">Membrane</keyword>
<feature type="domain" description="Low molecular weight protein antigen 6 PH" evidence="2">
    <location>
        <begin position="63"/>
        <end position="139"/>
    </location>
</feature>
<reference evidence="3 4" key="1">
    <citation type="submission" date="2016-01" db="EMBL/GenBank/DDBJ databases">
        <title>The new phylogeny of the genus Mycobacterium.</title>
        <authorList>
            <person name="Tarcisio F."/>
            <person name="Conor M."/>
            <person name="Antonella G."/>
            <person name="Elisabetta G."/>
            <person name="Giulia F.S."/>
            <person name="Sara T."/>
            <person name="Anna F."/>
            <person name="Clotilde B."/>
            <person name="Roberto B."/>
            <person name="Veronica D.S."/>
            <person name="Fabio R."/>
            <person name="Monica P."/>
            <person name="Olivier J."/>
            <person name="Enrico T."/>
            <person name="Nicola S."/>
        </authorList>
    </citation>
    <scope>NUCLEOTIDE SEQUENCE [LARGE SCALE GENOMIC DNA]</scope>
    <source>
        <strain evidence="3 4">DSM 44153</strain>
    </source>
</reference>
<evidence type="ECO:0000259" key="2">
    <source>
        <dbReference type="Pfam" id="PF10756"/>
    </source>
</evidence>
<dbReference type="STRING" id="1798.AWC30_10015"/>
<proteinExistence type="predicted"/>
<dbReference type="OrthoDB" id="4381453at2"/>
<gene>
    <name evidence="3" type="ORF">AWC30_10015</name>
</gene>
<protein>
    <recommendedName>
        <fullName evidence="2">Low molecular weight protein antigen 6 PH domain-containing protein</fullName>
    </recommendedName>
</protein>
<comment type="caution">
    <text evidence="3">The sequence shown here is derived from an EMBL/GenBank/DDBJ whole genome shotgun (WGS) entry which is preliminary data.</text>
</comment>
<dbReference type="RefSeq" id="WP_085110016.1">
    <property type="nucleotide sequence ID" value="NZ_JACKSN010000004.1"/>
</dbReference>
<feature type="transmembrane region" description="Helical" evidence="1">
    <location>
        <begin position="16"/>
        <end position="36"/>
    </location>
</feature>
<evidence type="ECO:0000256" key="1">
    <source>
        <dbReference type="SAM" id="Phobius"/>
    </source>
</evidence>
<evidence type="ECO:0000313" key="4">
    <source>
        <dbReference type="Proteomes" id="UP000193090"/>
    </source>
</evidence>
<dbReference type="AlphaFoldDB" id="A0A1X2EJI8"/>
<dbReference type="InterPro" id="IPR019692">
    <property type="entry name" value="CFP-6_PH"/>
</dbReference>
<feature type="transmembrane region" description="Helical" evidence="1">
    <location>
        <begin position="43"/>
        <end position="60"/>
    </location>
</feature>
<keyword evidence="1" id="KW-1133">Transmembrane helix</keyword>
<accession>A0A1X2EJI8</accession>
<dbReference type="EMBL" id="LQPZ01000025">
    <property type="protein sequence ID" value="ORX04110.1"/>
    <property type="molecule type" value="Genomic_DNA"/>
</dbReference>
<sequence length="143" mass="15269">MTGPEEPTVCWAPPTAGIVAAGGAGLVLLTLGLLAVTDAPGRVLITLAGLGLLGFAVLSWRARPRLAVAGAELVVHGWFRTRRLTREAIALIRITEFQRIGRKTRLLEIETTDDDLVVFSRWDLGTDPVDVLDALTVAGFAGR</sequence>
<keyword evidence="1" id="KW-0812">Transmembrane</keyword>